<dbReference type="Gene3D" id="3.20.20.190">
    <property type="entry name" value="Phosphatidylinositol (PI) phosphodiesterase"/>
    <property type="match status" value="1"/>
</dbReference>
<dbReference type="PANTHER" id="PTHR13593:SF103">
    <property type="entry name" value="RE10370P"/>
    <property type="match status" value="1"/>
</dbReference>
<evidence type="ECO:0000313" key="2">
    <source>
        <dbReference type="Proteomes" id="UP000219564"/>
    </source>
</evidence>
<dbReference type="InterPro" id="IPR017946">
    <property type="entry name" value="PLC-like_Pdiesterase_TIM-brl"/>
</dbReference>
<reference evidence="1 2" key="1">
    <citation type="submission" date="2017-08" db="EMBL/GenBank/DDBJ databases">
        <authorList>
            <person name="Chaillou S."/>
        </authorList>
    </citation>
    <scope>NUCLEOTIDE SEQUENCE [LARGE SCALE GENOMIC DNA]</scope>
    <source>
        <strain evidence="1 2">MFPA15A1205</strain>
    </source>
</reference>
<evidence type="ECO:0008006" key="3">
    <source>
        <dbReference type="Google" id="ProtNLM"/>
    </source>
</evidence>
<gene>
    <name evidence="1" type="ORF">PLUA15_490018</name>
</gene>
<dbReference type="SUPFAM" id="SSF51695">
    <property type="entry name" value="PLC-like phosphodiesterases"/>
    <property type="match status" value="1"/>
</dbReference>
<protein>
    <recommendedName>
        <fullName evidence="3">Phosphatidylinositol diacylglycerol-lyase</fullName>
    </recommendedName>
</protein>
<dbReference type="GO" id="GO:0006629">
    <property type="term" value="P:lipid metabolic process"/>
    <property type="evidence" value="ECO:0007669"/>
    <property type="project" value="InterPro"/>
</dbReference>
<sequence>MSTTTNHYWMSEVPDINRLRIGELILPGSHDSGSDKQAPDFQWPQEITQDFAPFHQLRHGIRALDLRVAFYGKYPRGDARRFQLFHKTSSGRTVAGDILNALKTFYADKRASKEIVVLDFHEFRDFTAEAHSELQALILSLLGERLVSEKWAGLTLDELYTTHPGANVVAAYNHYTGSTPLWEGVDQRWSGKNLISTADLKHFMDSTITRYKGRNALVAIQCAKYVLPLHVPDDFKEEINQWFKSEHAESYIQNFFIINTDWATRSELVNNCKHANQVKAQRVT</sequence>
<dbReference type="GO" id="GO:0008081">
    <property type="term" value="F:phosphoric diester hydrolase activity"/>
    <property type="evidence" value="ECO:0007669"/>
    <property type="project" value="InterPro"/>
</dbReference>
<name>A0AAX2HAW9_9PSED</name>
<proteinExistence type="predicted"/>
<dbReference type="PANTHER" id="PTHR13593">
    <property type="match status" value="1"/>
</dbReference>
<dbReference type="Proteomes" id="UP000219564">
    <property type="component" value="Unassembled WGS sequence"/>
</dbReference>
<organism evidence="1 2">
    <name type="scientific">Pseudomonas lundensis</name>
    <dbReference type="NCBI Taxonomy" id="86185"/>
    <lineage>
        <taxon>Bacteria</taxon>
        <taxon>Pseudomonadati</taxon>
        <taxon>Pseudomonadota</taxon>
        <taxon>Gammaproteobacteria</taxon>
        <taxon>Pseudomonadales</taxon>
        <taxon>Pseudomonadaceae</taxon>
        <taxon>Pseudomonas</taxon>
    </lineage>
</organism>
<comment type="caution">
    <text evidence="1">The sequence shown here is derived from an EMBL/GenBank/DDBJ whole genome shotgun (WGS) entry which is preliminary data.</text>
</comment>
<dbReference type="AlphaFoldDB" id="A0AAX2HAW9"/>
<dbReference type="EMBL" id="OBKZ01000044">
    <property type="protein sequence ID" value="SOB54076.1"/>
    <property type="molecule type" value="Genomic_DNA"/>
</dbReference>
<dbReference type="InterPro" id="IPR051057">
    <property type="entry name" value="PI-PLC_domain"/>
</dbReference>
<accession>A0AAX2HAW9</accession>
<dbReference type="RefSeq" id="WP_261761502.1">
    <property type="nucleotide sequence ID" value="NZ_JAAQXX010000018.1"/>
</dbReference>
<evidence type="ECO:0000313" key="1">
    <source>
        <dbReference type="EMBL" id="SOB54076.1"/>
    </source>
</evidence>